<keyword evidence="2 5" id="KW-0808">Transferase</keyword>
<comment type="caution">
    <text evidence="5">The sequence shown here is derived from an EMBL/GenBank/DDBJ whole genome shotgun (WGS) entry which is preliminary data.</text>
</comment>
<dbReference type="RefSeq" id="WP_163473018.1">
    <property type="nucleotide sequence ID" value="NZ_JAAGWZ010000002.1"/>
</dbReference>
<dbReference type="CDD" id="cd03801">
    <property type="entry name" value="GT4_PimA-like"/>
    <property type="match status" value="1"/>
</dbReference>
<dbReference type="PANTHER" id="PTHR12526:SF635">
    <property type="entry name" value="GLYCOSYL TRANSFERASE GROUP 1"/>
    <property type="match status" value="1"/>
</dbReference>
<evidence type="ECO:0000256" key="2">
    <source>
        <dbReference type="ARBA" id="ARBA00022679"/>
    </source>
</evidence>
<proteinExistence type="predicted"/>
<protein>
    <submittedName>
        <fullName evidence="5">Glycosyltransferase family 4 protein</fullName>
    </submittedName>
</protein>
<gene>
    <name evidence="5" type="ORF">G3T37_08255</name>
</gene>
<evidence type="ECO:0000256" key="1">
    <source>
        <dbReference type="ARBA" id="ARBA00022676"/>
    </source>
</evidence>
<evidence type="ECO:0000259" key="3">
    <source>
        <dbReference type="Pfam" id="PF00534"/>
    </source>
</evidence>
<dbReference type="Gene3D" id="3.40.50.2000">
    <property type="entry name" value="Glycogen Phosphorylase B"/>
    <property type="match status" value="2"/>
</dbReference>
<dbReference type="AlphaFoldDB" id="A0A7C9PN19"/>
<evidence type="ECO:0000313" key="5">
    <source>
        <dbReference type="EMBL" id="NEM91350.1"/>
    </source>
</evidence>
<keyword evidence="6" id="KW-1185">Reference proteome</keyword>
<dbReference type="SUPFAM" id="SSF53756">
    <property type="entry name" value="UDP-Glycosyltransferase/glycogen phosphorylase"/>
    <property type="match status" value="1"/>
</dbReference>
<dbReference type="InterPro" id="IPR028098">
    <property type="entry name" value="Glyco_trans_4-like_N"/>
</dbReference>
<dbReference type="Proteomes" id="UP000479756">
    <property type="component" value="Unassembled WGS sequence"/>
</dbReference>
<feature type="domain" description="Glycosyltransferase subfamily 4-like N-terminal" evidence="4">
    <location>
        <begin position="16"/>
        <end position="159"/>
    </location>
</feature>
<organism evidence="5 6">
    <name type="scientific">Galbitalea soli</name>
    <dbReference type="NCBI Taxonomy" id="1268042"/>
    <lineage>
        <taxon>Bacteria</taxon>
        <taxon>Bacillati</taxon>
        <taxon>Actinomycetota</taxon>
        <taxon>Actinomycetes</taxon>
        <taxon>Micrococcales</taxon>
        <taxon>Microbacteriaceae</taxon>
        <taxon>Galbitalea</taxon>
    </lineage>
</organism>
<dbReference type="InterPro" id="IPR001296">
    <property type="entry name" value="Glyco_trans_1"/>
</dbReference>
<dbReference type="PANTHER" id="PTHR12526">
    <property type="entry name" value="GLYCOSYLTRANSFERASE"/>
    <property type="match status" value="1"/>
</dbReference>
<dbReference type="GO" id="GO:0016757">
    <property type="term" value="F:glycosyltransferase activity"/>
    <property type="evidence" value="ECO:0007669"/>
    <property type="project" value="UniProtKB-KW"/>
</dbReference>
<evidence type="ECO:0000313" key="6">
    <source>
        <dbReference type="Proteomes" id="UP000479756"/>
    </source>
</evidence>
<reference evidence="5 6" key="1">
    <citation type="journal article" date="2014" name="Int. J. Syst. Evol. Microbiol.">
        <title>Description of Galbitalea soli gen. nov., sp. nov., and Frondihabitans sucicola sp. nov.</title>
        <authorList>
            <person name="Kim S.J."/>
            <person name="Lim J.M."/>
            <person name="Ahn J.H."/>
            <person name="Weon H.Y."/>
            <person name="Hamada M."/>
            <person name="Suzuki K."/>
            <person name="Ahn T.Y."/>
            <person name="Kwon S.W."/>
        </authorList>
    </citation>
    <scope>NUCLEOTIDE SEQUENCE [LARGE SCALE GENOMIC DNA]</scope>
    <source>
        <strain evidence="5 6">NBRC 108727</strain>
    </source>
</reference>
<dbReference type="EMBL" id="JAAGWZ010000002">
    <property type="protein sequence ID" value="NEM91350.1"/>
    <property type="molecule type" value="Genomic_DNA"/>
</dbReference>
<evidence type="ECO:0000259" key="4">
    <source>
        <dbReference type="Pfam" id="PF13579"/>
    </source>
</evidence>
<sequence length="427" mass="45626">MRILVLSNLYPPRVRGGYELAAFHIVQELERRGHEVDVLTGATEQTIPTGDARVHRLLDVAAYPDVPPPGPVIERMIVHRSRVSNLTNSLLLLAALRRIRPDHVLAFNVLGLGGLAMLDTLNRAGVPWTLSLGDKIPTMLADLTTAPIIELFGAKGPLYAAGQIAPISQTVADEAAAEGIDLGPSVRIIPRGVPQREVRRTRRWPHAGPVRFVAAGTINEQKGSGIVVAAARLLRERGCDDFRVDVYGGGEVEAFEARAAAEGVADRVTFHGAVPQERVIVENADADAFLFPTWEREPLGNAPLEAASVGCVPILTASCGAAELLVDGVHAIKVPRTAEHFAEAMQRVCEGEVDLARLSAAGIRLAAGPLSLAHSVDTLEEFMLAGGRPGWEAAALDSAQLGAAVVANDREATRLLYDDCETRDGIR</sequence>
<dbReference type="Pfam" id="PF13579">
    <property type="entry name" value="Glyco_trans_4_4"/>
    <property type="match status" value="1"/>
</dbReference>
<dbReference type="Pfam" id="PF00534">
    <property type="entry name" value="Glycos_transf_1"/>
    <property type="match status" value="1"/>
</dbReference>
<name>A0A7C9PN19_9MICO</name>
<feature type="domain" description="Glycosyl transferase family 1" evidence="3">
    <location>
        <begin position="211"/>
        <end position="361"/>
    </location>
</feature>
<keyword evidence="1" id="KW-0328">Glycosyltransferase</keyword>
<accession>A0A7C9PN19</accession>